<feature type="domain" description="Acyltransferase 3" evidence="4">
    <location>
        <begin position="539"/>
        <end position="797"/>
    </location>
</feature>
<evidence type="ECO:0000256" key="1">
    <source>
        <dbReference type="SAM" id="Phobius"/>
    </source>
</evidence>
<evidence type="ECO:0000313" key="6">
    <source>
        <dbReference type="Proteomes" id="UP000003111"/>
    </source>
</evidence>
<dbReference type="SUPFAM" id="SSF47336">
    <property type="entry name" value="ACP-like"/>
    <property type="match status" value="1"/>
</dbReference>
<dbReference type="SUPFAM" id="SSF56801">
    <property type="entry name" value="Acetyl-CoA synthetase-like"/>
    <property type="match status" value="1"/>
</dbReference>
<feature type="domain" description="AMP-dependent synthetase/ligase" evidence="2">
    <location>
        <begin position="113"/>
        <end position="324"/>
    </location>
</feature>
<dbReference type="STRING" id="585531.HMPREF0063_11759"/>
<keyword evidence="1" id="KW-0812">Transmembrane</keyword>
<feature type="transmembrane region" description="Helical" evidence="1">
    <location>
        <begin position="698"/>
        <end position="715"/>
    </location>
</feature>
<dbReference type="PANTHER" id="PTHR43767">
    <property type="entry name" value="LONG-CHAIN-FATTY-ACID--COA LIGASE"/>
    <property type="match status" value="1"/>
</dbReference>
<name>E2SDH3_9ACTN</name>
<dbReference type="InterPro" id="IPR036736">
    <property type="entry name" value="ACP-like_sf"/>
</dbReference>
<dbReference type="InterPro" id="IPR050237">
    <property type="entry name" value="ATP-dep_AMP-bd_enzyme"/>
</dbReference>
<sequence>MLTTTRRSVFADLARHGDRAAFVTTDRTLTYRDLAERVDDVGRRLGATRRLVAVPLRNDVDSLCTYLGAVAAGHAVLVTSPDRAATDALTAAYDPDVVAGEQWQVRRTGSAHDLHPDLAVLLSTSGSTGSPRLVRLSGTNVRSNAQSIAEYLRITPDDRALTTLPPHYCYGLSVVHSHLVAGAGLVLTEGSVVDDSTWQLAAAAGATSFAGVPYTFEMLDTTDFAARDLPHLRLVTQAGGRMAPDDLRRWWHLGRRRGWDLVPMYGQTEATARMAYLPPDLVPTHAHTLGIAVPGGSFRLDPVPEAAPGTGELVYRGDNVMMGYAERPTDLARGPELDELRTGDLARRHDDGSLEWVGRRHRIAKCSGLRIDLDHLERRLDDAGFDTRCVAVDDRPHVLTVHHDVDLVRRTAADVTGLPSHRVSAHTVATYPRTDRGKVDYPALTTAARDAATRASAARVAGPAAVRHLVADLLDRPDARDDQSFVDLGGDSLSYVEVSVRLADLGVDLPPGWHLRPLAELTAGPAEARRGVPVDTSVVLRALAIVLVVGSHGNLWALAGGAHILLGIAGYNAIRFRAGAGSTRARVTAGLRSLSRLVVPSALWIGGVALVTGMYDPATAVFLNGALGEDRWTVQWQFWFLEAVVWTQLAVVVALAVPALDRWHRRSPFSLASAVLAVALAARYLLVGVEAGPTERYSVAVVAWCFAAGWAAATVRTTGQRVLLSGVLALAPVGFFGEPQREVLVGAGLLALLWVPRVPLPRIAALLVGQLAGASLFVYLTHWQVYPHLEDVSPPAAVAASFVVGVAAWRGWEALTGTAGIGRLRGLRTAARPAAGGADDAVPVPLGRRAG</sequence>
<reference evidence="5" key="1">
    <citation type="submission" date="2010-08" db="EMBL/GenBank/DDBJ databases">
        <authorList>
            <person name="Muzny D."/>
            <person name="Qin X."/>
            <person name="Buhay C."/>
            <person name="Dugan-Rocha S."/>
            <person name="Ding Y."/>
            <person name="Chen G."/>
            <person name="Hawes A."/>
            <person name="Holder M."/>
            <person name="Jhangiani S."/>
            <person name="Johnson A."/>
            <person name="Khan Z."/>
            <person name="Li Z."/>
            <person name="Liu W."/>
            <person name="Liu X."/>
            <person name="Perez L."/>
            <person name="Shen H."/>
            <person name="Wang Q."/>
            <person name="Watt J."/>
            <person name="Xi L."/>
            <person name="Xin Y."/>
            <person name="Zhou J."/>
            <person name="Deng J."/>
            <person name="Jiang H."/>
            <person name="Liu Y."/>
            <person name="Qu J."/>
            <person name="Song X.-Z."/>
            <person name="Zhang L."/>
            <person name="Villasana D."/>
            <person name="Johnson A."/>
            <person name="Liu J."/>
            <person name="Liyanage D."/>
            <person name="Lorensuhewa L."/>
            <person name="Robinson T."/>
            <person name="Song A."/>
            <person name="Song B.-B."/>
            <person name="Dinh H."/>
            <person name="Thornton R."/>
            <person name="Coyle M."/>
            <person name="Francisco L."/>
            <person name="Jackson L."/>
            <person name="Javaid M."/>
            <person name="Korchina V."/>
            <person name="Kovar C."/>
            <person name="Mata R."/>
            <person name="Mathew T."/>
            <person name="Ngo R."/>
            <person name="Nguyen L."/>
            <person name="Nguyen N."/>
            <person name="Okwuonu G."/>
            <person name="Ongeri F."/>
            <person name="Pham C."/>
            <person name="Simmons D."/>
            <person name="Wilczek-Boney K."/>
            <person name="Hale W."/>
            <person name="Jakkamsetti A."/>
            <person name="Pham P."/>
            <person name="Ruth R."/>
            <person name="San Lucas F."/>
            <person name="Warren J."/>
            <person name="Zhang J."/>
            <person name="Zhao Z."/>
            <person name="Zhou C."/>
            <person name="Zhu D."/>
            <person name="Lee S."/>
            <person name="Bess C."/>
            <person name="Blankenburg K."/>
            <person name="Forbes L."/>
            <person name="Fu Q."/>
            <person name="Gubbala S."/>
            <person name="Hirani K."/>
            <person name="Jayaseelan J.C."/>
            <person name="Lara F."/>
            <person name="Munidasa M."/>
            <person name="Palculict T."/>
            <person name="Patil S."/>
            <person name="Pu L.-L."/>
            <person name="Saada N."/>
            <person name="Tang L."/>
            <person name="Weissenberger G."/>
            <person name="Zhu Y."/>
            <person name="Hemphill L."/>
            <person name="Shang Y."/>
            <person name="Youmans B."/>
            <person name="Ayvaz T."/>
            <person name="Ross M."/>
            <person name="Santibanez J."/>
            <person name="Aqrawi P."/>
            <person name="Gross S."/>
            <person name="Joshi V."/>
            <person name="Fowler G."/>
            <person name="Nazareth L."/>
            <person name="Reid J."/>
            <person name="Worley K."/>
            <person name="Petrosino J."/>
            <person name="Highlander S."/>
            <person name="Gibbs R."/>
        </authorList>
    </citation>
    <scope>NUCLEOTIDE SEQUENCE [LARGE SCALE GENOMIC DNA]</scope>
    <source>
        <strain evidence="5">DSM 15272</strain>
    </source>
</reference>
<dbReference type="InterPro" id="IPR000873">
    <property type="entry name" value="AMP-dep_synth/lig_dom"/>
</dbReference>
<keyword evidence="6" id="KW-1185">Reference proteome</keyword>
<dbReference type="RefSeq" id="WP_007076851.1">
    <property type="nucleotide sequence ID" value="NZ_CM001024.1"/>
</dbReference>
<dbReference type="AlphaFoldDB" id="E2SDH3"/>
<keyword evidence="1" id="KW-0472">Membrane</keyword>
<dbReference type="Pfam" id="PF00501">
    <property type="entry name" value="AMP-binding"/>
    <property type="match status" value="1"/>
</dbReference>
<dbReference type="HOGENOM" id="CLU_337954_0_0_11"/>
<protein>
    <submittedName>
        <fullName evidence="5">AMP-binding enzyme</fullName>
    </submittedName>
</protein>
<feature type="transmembrane region" description="Helical" evidence="1">
    <location>
        <begin position="760"/>
        <end position="780"/>
    </location>
</feature>
<feature type="transmembrane region" description="Helical" evidence="1">
    <location>
        <begin position="722"/>
        <end position="740"/>
    </location>
</feature>
<dbReference type="InterPro" id="IPR009081">
    <property type="entry name" value="PP-bd_ACP"/>
</dbReference>
<dbReference type="Proteomes" id="UP000003111">
    <property type="component" value="Unassembled WGS sequence"/>
</dbReference>
<comment type="caution">
    <text evidence="5">The sequence shown here is derived from an EMBL/GenBank/DDBJ whole genome shotgun (WGS) entry which is preliminary data.</text>
</comment>
<dbReference type="Gene3D" id="1.10.1200.10">
    <property type="entry name" value="ACP-like"/>
    <property type="match status" value="1"/>
</dbReference>
<evidence type="ECO:0000259" key="4">
    <source>
        <dbReference type="Pfam" id="PF01757"/>
    </source>
</evidence>
<gene>
    <name evidence="5" type="ORF">HMPREF0063_11759</name>
</gene>
<evidence type="ECO:0000259" key="2">
    <source>
        <dbReference type="Pfam" id="PF00501"/>
    </source>
</evidence>
<dbReference type="InterPro" id="IPR042099">
    <property type="entry name" value="ANL_N_sf"/>
</dbReference>
<organism evidence="5 6">
    <name type="scientific">Aeromicrobium marinum DSM 15272</name>
    <dbReference type="NCBI Taxonomy" id="585531"/>
    <lineage>
        <taxon>Bacteria</taxon>
        <taxon>Bacillati</taxon>
        <taxon>Actinomycetota</taxon>
        <taxon>Actinomycetes</taxon>
        <taxon>Propionibacteriales</taxon>
        <taxon>Nocardioidaceae</taxon>
        <taxon>Aeromicrobium</taxon>
    </lineage>
</organism>
<feature type="transmembrane region" description="Helical" evidence="1">
    <location>
        <begin position="594"/>
        <end position="615"/>
    </location>
</feature>
<dbReference type="Pfam" id="PF00550">
    <property type="entry name" value="PP-binding"/>
    <property type="match status" value="1"/>
</dbReference>
<feature type="transmembrane region" description="Helical" evidence="1">
    <location>
        <begin position="669"/>
        <end position="686"/>
    </location>
</feature>
<evidence type="ECO:0000259" key="3">
    <source>
        <dbReference type="Pfam" id="PF00550"/>
    </source>
</evidence>
<dbReference type="PANTHER" id="PTHR43767:SF10">
    <property type="entry name" value="SURFACTIN SYNTHASE SUBUNIT 1"/>
    <property type="match status" value="1"/>
</dbReference>
<dbReference type="eggNOG" id="COG0318">
    <property type="taxonomic scope" value="Bacteria"/>
</dbReference>
<dbReference type="EMBL" id="ACLF03000006">
    <property type="protein sequence ID" value="EFQ82550.1"/>
    <property type="molecule type" value="Genomic_DNA"/>
</dbReference>
<dbReference type="Pfam" id="PF01757">
    <property type="entry name" value="Acyl_transf_3"/>
    <property type="match status" value="1"/>
</dbReference>
<keyword evidence="1" id="KW-1133">Transmembrane helix</keyword>
<proteinExistence type="predicted"/>
<feature type="transmembrane region" description="Helical" evidence="1">
    <location>
        <begin position="555"/>
        <end position="574"/>
    </location>
</feature>
<dbReference type="InterPro" id="IPR002656">
    <property type="entry name" value="Acyl_transf_3_dom"/>
</dbReference>
<feature type="transmembrane region" description="Helical" evidence="1">
    <location>
        <begin position="635"/>
        <end position="657"/>
    </location>
</feature>
<dbReference type="OrthoDB" id="8445630at2"/>
<dbReference type="GO" id="GO:0016747">
    <property type="term" value="F:acyltransferase activity, transferring groups other than amino-acyl groups"/>
    <property type="evidence" value="ECO:0007669"/>
    <property type="project" value="InterPro"/>
</dbReference>
<evidence type="ECO:0000313" key="5">
    <source>
        <dbReference type="EMBL" id="EFQ82550.1"/>
    </source>
</evidence>
<dbReference type="Gene3D" id="3.40.50.12780">
    <property type="entry name" value="N-terminal domain of ligase-like"/>
    <property type="match status" value="1"/>
</dbReference>
<accession>E2SDH3</accession>
<feature type="domain" description="Carrier" evidence="3">
    <location>
        <begin position="465"/>
        <end position="511"/>
    </location>
</feature>